<proteinExistence type="predicted"/>
<feature type="transmembrane region" description="Helical" evidence="1">
    <location>
        <begin position="21"/>
        <end position="39"/>
    </location>
</feature>
<feature type="transmembrane region" description="Helical" evidence="1">
    <location>
        <begin position="59"/>
        <end position="78"/>
    </location>
</feature>
<dbReference type="Pfam" id="PF06161">
    <property type="entry name" value="DUF975"/>
    <property type="match status" value="1"/>
</dbReference>
<name>A0A060RKS9_9STRE</name>
<keyword evidence="1" id="KW-1133">Transmembrane helix</keyword>
<comment type="caution">
    <text evidence="2">The sequence shown here is derived from an EMBL/GenBank/DDBJ whole genome shotgun (WGS) entry which is preliminary data.</text>
</comment>
<reference evidence="2 3" key="1">
    <citation type="submission" date="2014-02" db="EMBL/GenBank/DDBJ databases">
        <authorList>
            <person name="Manrique M."/>
        </authorList>
    </citation>
    <scope>NUCLEOTIDE SEQUENCE [LARGE SCALE GENOMIC DNA]</scope>
    <source>
        <strain evidence="2 3">LMG17956</strain>
    </source>
</reference>
<sequence length="252" mass="28436">MKASETRRKAREFLKTLSGKYQLFIVSIVLAILTVSVSYRQAIFTTSNGTEFSITESVPTIIGILSALFLASASYAVLDVIRLKRDHVEVGDNMIVFSNELFGKYVLTALLKWLFLFLWSLIAGVGIFIFAIGITYAAVDDSAAGWVIVIIGLIAMIAGFVLAIMKNYSYSMTTYILYDDVQNGTYEGPRSIIDKSTKLMKGNRWRFFCLQFSFIGWHILTVFTCGLLYFYTLPYTTTANLFFYEDLLENAE</sequence>
<organism evidence="2 3">
    <name type="scientific">Streptococcus gallolyticus</name>
    <dbReference type="NCBI Taxonomy" id="315405"/>
    <lineage>
        <taxon>Bacteria</taxon>
        <taxon>Bacillati</taxon>
        <taxon>Bacillota</taxon>
        <taxon>Bacilli</taxon>
        <taxon>Lactobacillales</taxon>
        <taxon>Streptococcaceae</taxon>
        <taxon>Streptococcus</taxon>
    </lineage>
</organism>
<dbReference type="EMBL" id="CCBC010000171">
    <property type="protein sequence ID" value="CDO18164.1"/>
    <property type="molecule type" value="Genomic_DNA"/>
</dbReference>
<feature type="transmembrane region" description="Helical" evidence="1">
    <location>
        <begin position="113"/>
        <end position="137"/>
    </location>
</feature>
<dbReference type="InterPro" id="IPR010380">
    <property type="entry name" value="DUF975"/>
</dbReference>
<accession>A0A060RKS9</accession>
<dbReference type="AlphaFoldDB" id="A0A060RKS9"/>
<dbReference type="Proteomes" id="UP000027584">
    <property type="component" value="Unassembled WGS sequence"/>
</dbReference>
<feature type="transmembrane region" description="Helical" evidence="1">
    <location>
        <begin position="143"/>
        <end position="165"/>
    </location>
</feature>
<keyword evidence="1" id="KW-0812">Transmembrane</keyword>
<evidence type="ECO:0000313" key="2">
    <source>
        <dbReference type="EMBL" id="CDO18164.1"/>
    </source>
</evidence>
<protein>
    <submittedName>
        <fullName evidence="2">Conserved hypothetical membrane protein</fullName>
    </submittedName>
</protein>
<reference evidence="2 3" key="2">
    <citation type="submission" date="2014-05" db="EMBL/GenBank/DDBJ databases">
        <title>Genome sequence of Streptococcus gallolyticus.</title>
        <authorList>
            <person name="Del Campo R."/>
        </authorList>
    </citation>
    <scope>NUCLEOTIDE SEQUENCE [LARGE SCALE GENOMIC DNA]</scope>
    <source>
        <strain evidence="2 3">LMG17956</strain>
    </source>
</reference>
<evidence type="ECO:0000256" key="1">
    <source>
        <dbReference type="SAM" id="Phobius"/>
    </source>
</evidence>
<evidence type="ECO:0000313" key="3">
    <source>
        <dbReference type="Proteomes" id="UP000027584"/>
    </source>
</evidence>
<dbReference type="PANTHER" id="PTHR40076">
    <property type="entry name" value="MEMBRANE PROTEIN-RELATED"/>
    <property type="match status" value="1"/>
</dbReference>
<keyword evidence="1" id="KW-0472">Membrane</keyword>
<dbReference type="PANTHER" id="PTHR40076:SF1">
    <property type="entry name" value="MEMBRANE PROTEIN"/>
    <property type="match status" value="1"/>
</dbReference>
<gene>
    <name evidence="2" type="ORF">BN963_SGAL_01359</name>
</gene>
<feature type="transmembrane region" description="Helical" evidence="1">
    <location>
        <begin position="207"/>
        <end position="231"/>
    </location>
</feature>